<evidence type="ECO:0000313" key="2">
    <source>
        <dbReference type="EMBL" id="KAG5210763.1"/>
    </source>
</evidence>
<organism evidence="2 3">
    <name type="scientific">Ovis aries</name>
    <name type="common">Sheep</name>
    <dbReference type="NCBI Taxonomy" id="9940"/>
    <lineage>
        <taxon>Eukaryota</taxon>
        <taxon>Metazoa</taxon>
        <taxon>Chordata</taxon>
        <taxon>Craniata</taxon>
        <taxon>Vertebrata</taxon>
        <taxon>Euteleostomi</taxon>
        <taxon>Mammalia</taxon>
        <taxon>Eutheria</taxon>
        <taxon>Laurasiatheria</taxon>
        <taxon>Artiodactyla</taxon>
        <taxon>Ruminantia</taxon>
        <taxon>Pecora</taxon>
        <taxon>Bovidae</taxon>
        <taxon>Caprinae</taxon>
        <taxon>Ovis</taxon>
    </lineage>
</organism>
<feature type="region of interest" description="Disordered" evidence="1">
    <location>
        <begin position="110"/>
        <end position="141"/>
    </location>
</feature>
<accession>A0A836AHJ7</accession>
<comment type="caution">
    <text evidence="2">The sequence shown here is derived from an EMBL/GenBank/DDBJ whole genome shotgun (WGS) entry which is preliminary data.</text>
</comment>
<gene>
    <name evidence="2" type="ORF">JEQ12_015957</name>
</gene>
<evidence type="ECO:0000313" key="3">
    <source>
        <dbReference type="Proteomes" id="UP000664991"/>
    </source>
</evidence>
<dbReference type="EMBL" id="JAEMGP010000004">
    <property type="protein sequence ID" value="KAG5210763.1"/>
    <property type="molecule type" value="Genomic_DNA"/>
</dbReference>
<evidence type="ECO:0000256" key="1">
    <source>
        <dbReference type="SAM" id="MobiDB-lite"/>
    </source>
</evidence>
<dbReference type="AlphaFoldDB" id="A0A836AHJ7"/>
<dbReference type="Proteomes" id="UP000664991">
    <property type="component" value="Unassembled WGS sequence"/>
</dbReference>
<protein>
    <submittedName>
        <fullName evidence="2">Uncharacterized protein</fullName>
    </submittedName>
</protein>
<sequence length="170" mass="18818">MRTFLASAPPLREVTAAIPSLGQDHFTLRGLTASGARQSEALANPGIIVDRGSRLTGDIGSIPGPEGYHLPWSNKARAPQLLSMCPGAGEPRLLKPVHLVPAVRNKKRRCRDADTRHNSRAAPLTETRRARAATKTQHAQKQCSDTDFENLWPDTMRFLCKHQYYALKNK</sequence>
<name>A0A836AHJ7_SHEEP</name>
<reference evidence="2 3" key="1">
    <citation type="submission" date="2020-12" db="EMBL/GenBank/DDBJ databases">
        <title>De novo assembly of Tibetan sheep genome.</title>
        <authorList>
            <person name="Li X."/>
        </authorList>
    </citation>
    <scope>NUCLEOTIDE SEQUENCE [LARGE SCALE GENOMIC DNA]</scope>
    <source>
        <tissue evidence="2">Heart</tissue>
    </source>
</reference>
<proteinExistence type="predicted"/>